<dbReference type="InterPro" id="IPR027417">
    <property type="entry name" value="P-loop_NTPase"/>
</dbReference>
<dbReference type="PANTHER" id="PTHR43788">
    <property type="entry name" value="DNA2/NAM7 HELICASE FAMILY MEMBER"/>
    <property type="match status" value="1"/>
</dbReference>
<evidence type="ECO:0000256" key="2">
    <source>
        <dbReference type="ARBA" id="ARBA00022741"/>
    </source>
</evidence>
<evidence type="ECO:0000256" key="3">
    <source>
        <dbReference type="ARBA" id="ARBA00022801"/>
    </source>
</evidence>
<keyword evidence="5" id="KW-0067">ATP-binding</keyword>
<dbReference type="PANTHER" id="PTHR43788:SF8">
    <property type="entry name" value="DNA-BINDING PROTEIN SMUBP-2"/>
    <property type="match status" value="1"/>
</dbReference>
<dbReference type="Proteomes" id="UP000062519">
    <property type="component" value="Chromosome 2"/>
</dbReference>
<organism evidence="7 8">
    <name type="scientific">Burkholderia mayonis</name>
    <dbReference type="NCBI Taxonomy" id="1385591"/>
    <lineage>
        <taxon>Bacteria</taxon>
        <taxon>Pseudomonadati</taxon>
        <taxon>Pseudomonadota</taxon>
        <taxon>Betaproteobacteria</taxon>
        <taxon>Burkholderiales</taxon>
        <taxon>Burkholderiaceae</taxon>
        <taxon>Burkholderia</taxon>
        <taxon>pseudomallei group</taxon>
    </lineage>
</organism>
<keyword evidence="2" id="KW-0547">Nucleotide-binding</keyword>
<keyword evidence="8" id="KW-1185">Reference proteome</keyword>
<dbReference type="InterPro" id="IPR041679">
    <property type="entry name" value="DNA2/NAM7-like_C"/>
</dbReference>
<dbReference type="InterPro" id="IPR050534">
    <property type="entry name" value="Coronavir_polyprotein_1ab"/>
</dbReference>
<dbReference type="EMBL" id="CP013387">
    <property type="protein sequence ID" value="AOJ05431.1"/>
    <property type="molecule type" value="Genomic_DNA"/>
</dbReference>
<dbReference type="Gene3D" id="3.30.870.10">
    <property type="entry name" value="Endonuclease Chain A"/>
    <property type="match status" value="1"/>
</dbReference>
<proteinExistence type="inferred from homology"/>
<comment type="similarity">
    <text evidence="1">Belongs to the DNA2/NAM7 helicase family.</text>
</comment>
<dbReference type="GO" id="GO:0043139">
    <property type="term" value="F:5'-3' DNA helicase activity"/>
    <property type="evidence" value="ECO:0007669"/>
    <property type="project" value="TreeGrafter"/>
</dbReference>
<dbReference type="KEGG" id="buu:WS70_27485"/>
<reference evidence="7 8" key="1">
    <citation type="submission" date="2015-12" db="EMBL/GenBank/DDBJ databases">
        <title>Diversity of Burkholderia near neighbor genomes.</title>
        <authorList>
            <person name="Sahl J."/>
            <person name="Wagner D."/>
            <person name="Keim P."/>
        </authorList>
    </citation>
    <scope>NUCLEOTIDE SEQUENCE [LARGE SCALE GENOMIC DNA]</scope>
    <source>
        <strain evidence="7 8">BDU6</strain>
    </source>
</reference>
<dbReference type="CDD" id="cd09118">
    <property type="entry name" value="PLDc_yjhR_C_like"/>
    <property type="match status" value="1"/>
</dbReference>
<evidence type="ECO:0000313" key="7">
    <source>
        <dbReference type="EMBL" id="AOJ05431.1"/>
    </source>
</evidence>
<dbReference type="GO" id="GO:0005524">
    <property type="term" value="F:ATP binding"/>
    <property type="evidence" value="ECO:0007669"/>
    <property type="project" value="UniProtKB-KW"/>
</dbReference>
<dbReference type="PROSITE" id="PS50035">
    <property type="entry name" value="PLD"/>
    <property type="match status" value="1"/>
</dbReference>
<gene>
    <name evidence="7" type="ORF">WS70_27485</name>
</gene>
<dbReference type="PIRSF" id="PIRSF026306">
    <property type="entry name" value="UCP026306"/>
    <property type="match status" value="1"/>
</dbReference>
<dbReference type="AlphaFoldDB" id="A0A1B4FP43"/>
<keyword evidence="4 7" id="KW-0347">Helicase</keyword>
<feature type="domain" description="PLD phosphodiesterase" evidence="6">
    <location>
        <begin position="1112"/>
        <end position="1139"/>
    </location>
</feature>
<evidence type="ECO:0000259" key="6">
    <source>
        <dbReference type="PROSITE" id="PS50035"/>
    </source>
</evidence>
<dbReference type="GO" id="GO:0016787">
    <property type="term" value="F:hydrolase activity"/>
    <property type="evidence" value="ECO:0007669"/>
    <property type="project" value="UniProtKB-KW"/>
</dbReference>
<dbReference type="GO" id="GO:0006793">
    <property type="term" value="P:phosphorus metabolic process"/>
    <property type="evidence" value="ECO:0007669"/>
    <property type="project" value="UniProtKB-ARBA"/>
</dbReference>
<dbReference type="Pfam" id="PF13086">
    <property type="entry name" value="AAA_11"/>
    <property type="match status" value="1"/>
</dbReference>
<keyword evidence="3" id="KW-0378">Hydrolase</keyword>
<dbReference type="Pfam" id="PF13091">
    <property type="entry name" value="PLDc_2"/>
    <property type="match status" value="1"/>
</dbReference>
<evidence type="ECO:0000256" key="5">
    <source>
        <dbReference type="ARBA" id="ARBA00022840"/>
    </source>
</evidence>
<evidence type="ECO:0000256" key="4">
    <source>
        <dbReference type="ARBA" id="ARBA00022806"/>
    </source>
</evidence>
<name>A0A1B4FP43_9BURK</name>
<dbReference type="Gene3D" id="3.40.50.300">
    <property type="entry name" value="P-loop containing nucleotide triphosphate hydrolases"/>
    <property type="match status" value="2"/>
</dbReference>
<dbReference type="CDD" id="cd18808">
    <property type="entry name" value="SF1_C_Upf1"/>
    <property type="match status" value="1"/>
</dbReference>
<dbReference type="SUPFAM" id="SSF56024">
    <property type="entry name" value="Phospholipase D/nuclease"/>
    <property type="match status" value="1"/>
</dbReference>
<dbReference type="InterPro" id="IPR025202">
    <property type="entry name" value="PLD-like_dom"/>
</dbReference>
<dbReference type="InterPro" id="IPR001736">
    <property type="entry name" value="PLipase_D/transphosphatidylase"/>
</dbReference>
<dbReference type="InterPro" id="IPR041677">
    <property type="entry name" value="DNA2/NAM7_AAA_11"/>
</dbReference>
<dbReference type="Pfam" id="PF13087">
    <property type="entry name" value="AAA_12"/>
    <property type="match status" value="1"/>
</dbReference>
<accession>A0A1B4FP43</accession>
<evidence type="ECO:0000256" key="1">
    <source>
        <dbReference type="ARBA" id="ARBA00007913"/>
    </source>
</evidence>
<protein>
    <submittedName>
        <fullName evidence="7">DNA helicase</fullName>
    </submittedName>
</protein>
<dbReference type="RefSeq" id="WP_059596932.1">
    <property type="nucleotide sequence ID" value="NZ_CP013387.1"/>
</dbReference>
<evidence type="ECO:0000313" key="8">
    <source>
        <dbReference type="Proteomes" id="UP000062519"/>
    </source>
</evidence>
<dbReference type="SUPFAM" id="SSF52540">
    <property type="entry name" value="P-loop containing nucleoside triphosphate hydrolases"/>
    <property type="match status" value="1"/>
</dbReference>
<dbReference type="InterPro" id="IPR047187">
    <property type="entry name" value="SF1_C_Upf1"/>
</dbReference>
<sequence length="1194" mass="131367">MHDKSKAYAAYWRNSLVDAELGKGTLKRDELDAHRKVSETEAQTGFLHEDTVAAFFSEEEDDTRFVEVVYRPLLYRAKVEHGKIAEQLPEWVAPIVTQALLSRDGCLLPKNDTIVPRDILQPLEAGAFSIGTVDDLDTFLTKEGGAPNMLPSDVIDDSGMQLDEFAKRWAAYLAGVHRMLDAVCGAFVFRTQQFMLVDHALVLKKNVIKGATQHIVPLYDHLRDKRPESPLFDTYARETAAEIEPCLSLDASFADRLGHSSDRFALVDAQRAALNHVLAAQDGEIVAVNGPPGTGKTTLLLSVVASLWARAALDGGDPPVVCAASTNNQAVTNIIDAFGKDFSHGDGALGGRWLPGVASFGAYMPSQQRETESAGKYQTNAFFDAIETTEYVDRARAEYLSHARAAFPGMKEPTVAAVVARLQDELKTLAGRLAAAEGHWRLLRDVEDEVANELGGDAANEMARRRQDAADKGAEARRWKTIKDGWESYRARESLIYAFFSWLSPVADKRIRLAREHLKEALRDDSFAPESLGATMSEIEAAIGEYFQEHARSRDAATLSVARGESVLLALSDAQGDFRTAAREAGLEVDGEALTLAQCDLIADTQLRFRIFLLTTHYWEGRWLLEMAQWMPAILKTKEKRNPGPSTLMPRFRRRMMVTPCMVSTFAMLPKYMRTFVAGEGGFRGEYLYNFIDLLIVDEAGQVLPEVAGASFALARKALVIGDTQQIEPIWSIPRQVDFGNLANLGLVSGESETAQYEKIAETGKAAASGSVMRVAQNASRFHADPELERGLYLYEHRRCYDEIIAFCNTLCYRGKLLPRRGRAPVSDAQAPDCLPPMAYLHIDGICESLPTGSRRNLLEAETIAAWLAANRAMLEAKYQAPLARIAGIVSPFAAQVAAIQAACEKRGIEVGRADGQLTGGTVHSLQGAERHVVIFSPVYSKHDDGRFIDRSASMLNVAVSRAKDSFLVFGDMDVFTTAAPSEPRGVLATFLFSRPGNALPFEHRPRTDLQTRDAAVSQLRDAAGHDAFLLDTLSRVKACIQIVTPWLRLDRAKEVGAFDAMCEAVDRGVDVAIYTDPQLNIGDAGPEAESRHERLLADTEAFREAGIAVTFVRRVHSKIVIGDEEIYCVGSFNWLSAARAGAYARHETSLLYRGSGLLNEILSMRKSLLQRTVTTGPFASDGRQASRRPSEQT</sequence>
<dbReference type="InterPro" id="IPR016834">
    <property type="entry name" value="UCP026306"/>
</dbReference>